<evidence type="ECO:0000256" key="1">
    <source>
        <dbReference type="SAM" id="MobiDB-lite"/>
    </source>
</evidence>
<protein>
    <submittedName>
        <fullName evidence="2">Uncharacterized protein</fullName>
    </submittedName>
</protein>
<reference evidence="2 3" key="1">
    <citation type="submission" date="2017-08" db="EMBL/GenBank/DDBJ databases">
        <title>Harnessing the power of phylogenomics to disentangle the directionality and signatures of interkingdom host jumping in the parasitic fungal genus Tolypocladium.</title>
        <authorList>
            <person name="Quandt C.A."/>
            <person name="Patterson W."/>
            <person name="Spatafora J.W."/>
        </authorList>
    </citation>
    <scope>NUCLEOTIDE SEQUENCE [LARGE SCALE GENOMIC DNA]</scope>
    <source>
        <strain evidence="2 3">CBS 113982</strain>
    </source>
</reference>
<dbReference type="Proteomes" id="UP000236621">
    <property type="component" value="Unassembled WGS sequence"/>
</dbReference>
<proteinExistence type="predicted"/>
<sequence length="126" mass="14295">MLIKSRIPSPFRKRHTPSMLKGPLFSRQRDWGSLEHLLLPGAPPRRARQRSWAGHLAVHPQWRPVADSALVLEERVRRGASAIAPPYPWFQWPWAGPIVSATGIPQSRRGPDMPPPPSPLLPWFHS</sequence>
<dbReference type="EMBL" id="NRSZ01000533">
    <property type="protein sequence ID" value="PNY26566.1"/>
    <property type="molecule type" value="Genomic_DNA"/>
</dbReference>
<gene>
    <name evidence="2" type="ORF">TCAP_03499</name>
</gene>
<feature type="region of interest" description="Disordered" evidence="1">
    <location>
        <begin position="101"/>
        <end position="126"/>
    </location>
</feature>
<evidence type="ECO:0000313" key="3">
    <source>
        <dbReference type="Proteomes" id="UP000236621"/>
    </source>
</evidence>
<dbReference type="AlphaFoldDB" id="A0A2K3QG89"/>
<comment type="caution">
    <text evidence="2">The sequence shown here is derived from an EMBL/GenBank/DDBJ whole genome shotgun (WGS) entry which is preliminary data.</text>
</comment>
<name>A0A2K3QG89_9HYPO</name>
<keyword evidence="3" id="KW-1185">Reference proteome</keyword>
<evidence type="ECO:0000313" key="2">
    <source>
        <dbReference type="EMBL" id="PNY26566.1"/>
    </source>
</evidence>
<accession>A0A2K3QG89</accession>
<organism evidence="2 3">
    <name type="scientific">Tolypocladium capitatum</name>
    <dbReference type="NCBI Taxonomy" id="45235"/>
    <lineage>
        <taxon>Eukaryota</taxon>
        <taxon>Fungi</taxon>
        <taxon>Dikarya</taxon>
        <taxon>Ascomycota</taxon>
        <taxon>Pezizomycotina</taxon>
        <taxon>Sordariomycetes</taxon>
        <taxon>Hypocreomycetidae</taxon>
        <taxon>Hypocreales</taxon>
        <taxon>Ophiocordycipitaceae</taxon>
        <taxon>Tolypocladium</taxon>
    </lineage>
</organism>